<dbReference type="PANTHER" id="PTHR30250">
    <property type="entry name" value="PST FAMILY PREDICTED COLANIC ACID TRANSPORTER"/>
    <property type="match status" value="1"/>
</dbReference>
<dbReference type="PIRSF" id="PIRSF038958">
    <property type="entry name" value="PG_synth_SpoVB"/>
    <property type="match status" value="1"/>
</dbReference>
<evidence type="ECO:0000256" key="6">
    <source>
        <dbReference type="SAM" id="Phobius"/>
    </source>
</evidence>
<accession>A0ABY4P7Y2</accession>
<feature type="transmembrane region" description="Helical" evidence="6">
    <location>
        <begin position="445"/>
        <end position="463"/>
    </location>
</feature>
<feature type="transmembrane region" description="Helical" evidence="6">
    <location>
        <begin position="141"/>
        <end position="161"/>
    </location>
</feature>
<dbReference type="Pfam" id="PF01943">
    <property type="entry name" value="Polysacc_synt"/>
    <property type="match status" value="1"/>
</dbReference>
<evidence type="ECO:0000256" key="1">
    <source>
        <dbReference type="ARBA" id="ARBA00004651"/>
    </source>
</evidence>
<dbReference type="EMBL" id="CP093366">
    <property type="protein sequence ID" value="UQS81639.1"/>
    <property type="molecule type" value="Genomic_DNA"/>
</dbReference>
<name>A0ABY4P7Y2_9LACO</name>
<evidence type="ECO:0000256" key="5">
    <source>
        <dbReference type="ARBA" id="ARBA00023136"/>
    </source>
</evidence>
<organism evidence="7 8">
    <name type="scientific">Bombilactobacillus folatiphilus</name>
    <dbReference type="NCBI Taxonomy" id="2923362"/>
    <lineage>
        <taxon>Bacteria</taxon>
        <taxon>Bacillati</taxon>
        <taxon>Bacillota</taxon>
        <taxon>Bacilli</taxon>
        <taxon>Lactobacillales</taxon>
        <taxon>Lactobacillaceae</taxon>
        <taxon>Bombilactobacillus</taxon>
    </lineage>
</organism>
<evidence type="ECO:0000256" key="3">
    <source>
        <dbReference type="ARBA" id="ARBA00022692"/>
    </source>
</evidence>
<feature type="transmembrane region" description="Helical" evidence="6">
    <location>
        <begin position="69"/>
        <end position="90"/>
    </location>
</feature>
<gene>
    <name evidence="7" type="ORF">MOO45_05320</name>
</gene>
<comment type="subcellular location">
    <subcellularLocation>
        <location evidence="1">Cell membrane</location>
        <topology evidence="1">Multi-pass membrane protein</topology>
    </subcellularLocation>
</comment>
<feature type="transmembrane region" description="Helical" evidence="6">
    <location>
        <begin position="182"/>
        <end position="200"/>
    </location>
</feature>
<feature type="transmembrane region" description="Helical" evidence="6">
    <location>
        <begin position="390"/>
        <end position="408"/>
    </location>
</feature>
<evidence type="ECO:0000313" key="7">
    <source>
        <dbReference type="EMBL" id="UQS81639.1"/>
    </source>
</evidence>
<dbReference type="RefSeq" id="WP_249513909.1">
    <property type="nucleotide sequence ID" value="NZ_CP093366.1"/>
</dbReference>
<sequence>MDQNAEENTVATESQSGKSNLIKGSAWMTAGSIFSRILGAIYIIPWNIWFGSALTATLANALFAKGYNIYSLFLIISTAGIPGAISKQIAHYNALNEYSAGNQLFKQGLKIMTWMGIISAAVMYFGAPFLAQWFAGGSVHAIPVLRALAIALLVIPLMSLMRGYFQGYAQMAPSAISQFIEQVARVIYMLAATYFIMQVQKGSYVSAVTQSTFAAFIGAVFGLGILVFYFVKQLPHLHKLSRNSKHELDVSNKNFFTEIMHQAVPFIVLDSGIVLFQLFDQSTFNTMMASFQHLSQNALNSMYALFAFNANKLIMIVVSLSTAMAVTAIPLLSSAYSRDNQAEIQEQIANILQLFFLIMIPAAFGMYAVAKPLYILFYRYNQLGVYLLQFSSIVAIFLGLFTVLSAVLQGLYQNKMAIKYFLVGFVVKMLVQYPCILIFSVFGPLLATVIGMAVTCWLMLRFLKKRFAFRLQQSVNRTCGIFMISVLMLCAILVFDFIAYNSFASTGRLWAIILLIIEVVLGILIYGYLILKTRLGEKILGHRLRLLRNKLRIK</sequence>
<feature type="transmembrane region" description="Helical" evidence="6">
    <location>
        <begin position="212"/>
        <end position="231"/>
    </location>
</feature>
<keyword evidence="3 6" id="KW-0812">Transmembrane</keyword>
<feature type="transmembrane region" description="Helical" evidence="6">
    <location>
        <begin position="26"/>
        <end position="49"/>
    </location>
</feature>
<proteinExistence type="predicted"/>
<feature type="transmembrane region" description="Helical" evidence="6">
    <location>
        <begin position="348"/>
        <end position="370"/>
    </location>
</feature>
<keyword evidence="5 6" id="KW-0472">Membrane</keyword>
<feature type="transmembrane region" description="Helical" evidence="6">
    <location>
        <begin position="111"/>
        <end position="135"/>
    </location>
</feature>
<dbReference type="InterPro" id="IPR050833">
    <property type="entry name" value="Poly_Biosynth_Transport"/>
</dbReference>
<dbReference type="InterPro" id="IPR002797">
    <property type="entry name" value="Polysacc_synth"/>
</dbReference>
<evidence type="ECO:0000256" key="2">
    <source>
        <dbReference type="ARBA" id="ARBA00022475"/>
    </source>
</evidence>
<feature type="transmembrane region" description="Helical" evidence="6">
    <location>
        <begin position="263"/>
        <end position="279"/>
    </location>
</feature>
<feature type="transmembrane region" description="Helical" evidence="6">
    <location>
        <begin position="509"/>
        <end position="531"/>
    </location>
</feature>
<keyword evidence="4 6" id="KW-1133">Transmembrane helix</keyword>
<reference evidence="7" key="1">
    <citation type="journal article" date="2022" name="Int. J. Syst. Evol. Microbiol.">
        <title>Apilactobacillus apisilvae sp. nov., Nicolia spurrieriana gen. nov. sp. nov., Bombilactobacillus folatiphilus sp. nov. and Bombilactobacillus thymidiniphilus sp. nov., four new lactic acid bacterial isolates from stingless bees Tetragonula carbonaria and Austroplebeia australis.</title>
        <authorList>
            <person name="Oliphant S.A."/>
            <person name="Watson-Haigh N.S."/>
            <person name="Sumby K.M."/>
            <person name="Gardner J."/>
            <person name="Groom S."/>
            <person name="Jiranek V."/>
        </authorList>
    </citation>
    <scope>NUCLEOTIDE SEQUENCE</scope>
    <source>
        <strain evidence="7">SG4_D2</strain>
    </source>
</reference>
<dbReference type="Proteomes" id="UP000831495">
    <property type="component" value="Chromosome"/>
</dbReference>
<dbReference type="InterPro" id="IPR024923">
    <property type="entry name" value="PG_synth_SpoVB"/>
</dbReference>
<feature type="transmembrane region" description="Helical" evidence="6">
    <location>
        <begin position="313"/>
        <end position="336"/>
    </location>
</feature>
<evidence type="ECO:0000313" key="8">
    <source>
        <dbReference type="Proteomes" id="UP000831495"/>
    </source>
</evidence>
<evidence type="ECO:0000256" key="4">
    <source>
        <dbReference type="ARBA" id="ARBA00022989"/>
    </source>
</evidence>
<protein>
    <submittedName>
        <fullName evidence="7">Polysaccharide biosynthesis protein</fullName>
    </submittedName>
</protein>
<dbReference type="PANTHER" id="PTHR30250:SF21">
    <property type="entry name" value="LIPID II FLIPPASE MURJ"/>
    <property type="match status" value="1"/>
</dbReference>
<dbReference type="CDD" id="cd13124">
    <property type="entry name" value="MATE_SpoVB_like"/>
    <property type="match status" value="1"/>
</dbReference>
<feature type="transmembrane region" description="Helical" evidence="6">
    <location>
        <begin position="475"/>
        <end position="503"/>
    </location>
</feature>
<feature type="transmembrane region" description="Helical" evidence="6">
    <location>
        <begin position="420"/>
        <end position="439"/>
    </location>
</feature>
<keyword evidence="8" id="KW-1185">Reference proteome</keyword>
<keyword evidence="2" id="KW-1003">Cell membrane</keyword>